<dbReference type="AlphaFoldDB" id="D0LHF3"/>
<dbReference type="KEGG" id="hoh:Hoch_0174"/>
<dbReference type="RefSeq" id="WP_012825442.1">
    <property type="nucleotide sequence ID" value="NC_013440.1"/>
</dbReference>
<protein>
    <submittedName>
        <fullName evidence="2">Uncharacterized protein</fullName>
    </submittedName>
</protein>
<organism evidence="2 3">
    <name type="scientific">Haliangium ochraceum (strain DSM 14365 / JCM 11303 / SMP-2)</name>
    <dbReference type="NCBI Taxonomy" id="502025"/>
    <lineage>
        <taxon>Bacteria</taxon>
        <taxon>Pseudomonadati</taxon>
        <taxon>Myxococcota</taxon>
        <taxon>Polyangia</taxon>
        <taxon>Haliangiales</taxon>
        <taxon>Kofleriaceae</taxon>
        <taxon>Haliangium</taxon>
    </lineage>
</organism>
<dbReference type="EMBL" id="CP001804">
    <property type="protein sequence ID" value="ACY12815.1"/>
    <property type="molecule type" value="Genomic_DNA"/>
</dbReference>
<reference evidence="2 3" key="1">
    <citation type="journal article" date="2010" name="Stand. Genomic Sci.">
        <title>Complete genome sequence of Haliangium ochraceum type strain (SMP-2).</title>
        <authorList>
            <consortium name="US DOE Joint Genome Institute (JGI-PGF)"/>
            <person name="Ivanova N."/>
            <person name="Daum C."/>
            <person name="Lang E."/>
            <person name="Abt B."/>
            <person name="Kopitz M."/>
            <person name="Saunders E."/>
            <person name="Lapidus A."/>
            <person name="Lucas S."/>
            <person name="Glavina Del Rio T."/>
            <person name="Nolan M."/>
            <person name="Tice H."/>
            <person name="Copeland A."/>
            <person name="Cheng J.F."/>
            <person name="Chen F."/>
            <person name="Bruce D."/>
            <person name="Goodwin L."/>
            <person name="Pitluck S."/>
            <person name="Mavromatis K."/>
            <person name="Pati A."/>
            <person name="Mikhailova N."/>
            <person name="Chen A."/>
            <person name="Palaniappan K."/>
            <person name="Land M."/>
            <person name="Hauser L."/>
            <person name="Chang Y.J."/>
            <person name="Jeffries C.D."/>
            <person name="Detter J.C."/>
            <person name="Brettin T."/>
            <person name="Rohde M."/>
            <person name="Goker M."/>
            <person name="Bristow J."/>
            <person name="Markowitz V."/>
            <person name="Eisen J.A."/>
            <person name="Hugenholtz P."/>
            <person name="Kyrpides N.C."/>
            <person name="Klenk H.P."/>
        </authorList>
    </citation>
    <scope>NUCLEOTIDE SEQUENCE [LARGE SCALE GENOMIC DNA]</scope>
    <source>
        <strain evidence="3">DSM 14365 / CIP 107738 / JCM 11303 / AJ 13395 / SMP-2</strain>
    </source>
</reference>
<feature type="region of interest" description="Disordered" evidence="1">
    <location>
        <begin position="1"/>
        <end position="148"/>
    </location>
</feature>
<dbReference type="Proteomes" id="UP000001880">
    <property type="component" value="Chromosome"/>
</dbReference>
<feature type="compositionally biased region" description="Basic and acidic residues" evidence="1">
    <location>
        <begin position="62"/>
        <end position="85"/>
    </location>
</feature>
<dbReference type="OrthoDB" id="5959320at2"/>
<accession>D0LHF3</accession>
<sequence>MNKPTHNPAHTPDNGKGEITQNHRTQSQRKEENIDEALDESFPASDPPPWTPGPAPVRHERKREGDTPDKQQRPKAERTPEERKTSGHGPGKRFEELDERERQAQAEPHRRDAQCGPRTDMPGRRVVPQGPHEAFPGERPSVPEHSQR</sequence>
<dbReference type="HOGENOM" id="CLU_1756295_0_0_7"/>
<keyword evidence="3" id="KW-1185">Reference proteome</keyword>
<evidence type="ECO:0000313" key="2">
    <source>
        <dbReference type="EMBL" id="ACY12815.1"/>
    </source>
</evidence>
<proteinExistence type="predicted"/>
<name>D0LHF3_HALO1</name>
<evidence type="ECO:0000313" key="3">
    <source>
        <dbReference type="Proteomes" id="UP000001880"/>
    </source>
</evidence>
<evidence type="ECO:0000256" key="1">
    <source>
        <dbReference type="SAM" id="MobiDB-lite"/>
    </source>
</evidence>
<feature type="compositionally biased region" description="Basic and acidic residues" evidence="1">
    <location>
        <begin position="92"/>
        <end position="113"/>
    </location>
</feature>
<gene>
    <name evidence="2" type="ordered locus">Hoch_0174</name>
</gene>
<feature type="compositionally biased region" description="Pro residues" evidence="1">
    <location>
        <begin position="45"/>
        <end position="55"/>
    </location>
</feature>